<dbReference type="OrthoDB" id="2625604at2"/>
<keyword evidence="2" id="KW-1185">Reference proteome</keyword>
<organism evidence="1 2">
    <name type="scientific">Paenibacillus tyrfis</name>
    <dbReference type="NCBI Taxonomy" id="1501230"/>
    <lineage>
        <taxon>Bacteria</taxon>
        <taxon>Bacillati</taxon>
        <taxon>Bacillota</taxon>
        <taxon>Bacilli</taxon>
        <taxon>Bacillales</taxon>
        <taxon>Paenibacillaceae</taxon>
        <taxon>Paenibacillus</taxon>
    </lineage>
</organism>
<dbReference type="EMBL" id="JNVM01000006">
    <property type="protein sequence ID" value="KEQ26389.1"/>
    <property type="molecule type" value="Genomic_DNA"/>
</dbReference>
<name>A0A081P6R6_9BACL</name>
<evidence type="ECO:0000313" key="1">
    <source>
        <dbReference type="EMBL" id="KEQ26389.1"/>
    </source>
</evidence>
<accession>A0A081P6R6</accession>
<sequence length="73" mass="8190">MEELLRSQLGTETITTDMVKHCSYCVMISPDPLHRTPVYCIKYSGSNTPILVNLATCLTCGDFKKCGLRFEQS</sequence>
<dbReference type="eggNOG" id="ENOG5032IRI">
    <property type="taxonomic scope" value="Bacteria"/>
</dbReference>
<gene>
    <name evidence="1" type="ORF">ET33_31500</name>
</gene>
<dbReference type="Proteomes" id="UP000028123">
    <property type="component" value="Unassembled WGS sequence"/>
</dbReference>
<comment type="caution">
    <text evidence="1">The sequence shown here is derived from an EMBL/GenBank/DDBJ whole genome shotgun (WGS) entry which is preliminary data.</text>
</comment>
<proteinExistence type="predicted"/>
<dbReference type="RefSeq" id="WP_036678822.1">
    <property type="nucleotide sequence ID" value="NZ_FYEP01000001.1"/>
</dbReference>
<dbReference type="AlphaFoldDB" id="A0A081P6R6"/>
<reference evidence="1 2" key="1">
    <citation type="submission" date="2014-06" db="EMBL/GenBank/DDBJ databases">
        <title>Draft genome sequence of Paenibacillus sp. MSt1.</title>
        <authorList>
            <person name="Aw Y.K."/>
            <person name="Ong K.S."/>
            <person name="Gan H.M."/>
            <person name="Lee S.M."/>
        </authorList>
    </citation>
    <scope>NUCLEOTIDE SEQUENCE [LARGE SCALE GENOMIC DNA]</scope>
    <source>
        <strain evidence="1 2">MSt1</strain>
    </source>
</reference>
<evidence type="ECO:0000313" key="2">
    <source>
        <dbReference type="Proteomes" id="UP000028123"/>
    </source>
</evidence>
<protein>
    <submittedName>
        <fullName evidence="1">Uncharacterized protein</fullName>
    </submittedName>
</protein>